<dbReference type="AlphaFoldDB" id="A0A166EKQ2"/>
<dbReference type="RefSeq" id="WP_067258827.1">
    <property type="nucleotide sequence ID" value="NZ_LWMW01000087.1"/>
</dbReference>
<dbReference type="GO" id="GO:1990904">
    <property type="term" value="C:ribonucleoprotein complex"/>
    <property type="evidence" value="ECO:0007669"/>
    <property type="project" value="UniProtKB-KW"/>
</dbReference>
<proteinExistence type="inferred from homology"/>
<accession>A0A166EKQ2</accession>
<dbReference type="SUPFAM" id="SSF160374">
    <property type="entry name" value="RplX-like"/>
    <property type="match status" value="1"/>
</dbReference>
<sequence length="74" mass="8667">MKTKIYRIRGKFAMADETKVFTKELKATNEENIYERIYSEFGSKHGINRNQINIDEIKEISEDEITDPLIKAIS</sequence>
<keyword evidence="1 3" id="KW-0689">Ribosomal protein</keyword>
<dbReference type="HAMAP" id="MF_00273">
    <property type="entry name" value="Ribosomal_eL20"/>
    <property type="match status" value="1"/>
</dbReference>
<dbReference type="GO" id="GO:0003735">
    <property type="term" value="F:structural constituent of ribosome"/>
    <property type="evidence" value="ECO:0007669"/>
    <property type="project" value="InterPro"/>
</dbReference>
<feature type="domain" description="Large ribosomal subunit protein eL20" evidence="4">
    <location>
        <begin position="4"/>
        <end position="58"/>
    </location>
</feature>
<dbReference type="NCBIfam" id="NF001981">
    <property type="entry name" value="PRK00773.1-1"/>
    <property type="match status" value="1"/>
</dbReference>
<evidence type="ECO:0000259" key="4">
    <source>
        <dbReference type="Pfam" id="PF01775"/>
    </source>
</evidence>
<dbReference type="EMBL" id="LWMW01000087">
    <property type="protein sequence ID" value="KZX16763.1"/>
    <property type="molecule type" value="Genomic_DNA"/>
</dbReference>
<organism evidence="5 6">
    <name type="scientific">Methanobrevibacter cuticularis</name>
    <dbReference type="NCBI Taxonomy" id="47311"/>
    <lineage>
        <taxon>Archaea</taxon>
        <taxon>Methanobacteriati</taxon>
        <taxon>Methanobacteriota</taxon>
        <taxon>Methanomada group</taxon>
        <taxon>Methanobacteria</taxon>
        <taxon>Methanobacteriales</taxon>
        <taxon>Methanobacteriaceae</taxon>
        <taxon>Methanobrevibacter</taxon>
    </lineage>
</organism>
<evidence type="ECO:0000256" key="1">
    <source>
        <dbReference type="ARBA" id="ARBA00022980"/>
    </source>
</evidence>
<comment type="similarity">
    <text evidence="3">Belongs to the eukaryotic ribosomal protein eL20 family.</text>
</comment>
<dbReference type="Pfam" id="PF01775">
    <property type="entry name" value="Ribosomal_L18A"/>
    <property type="match status" value="1"/>
</dbReference>
<evidence type="ECO:0000313" key="5">
    <source>
        <dbReference type="EMBL" id="KZX16763.1"/>
    </source>
</evidence>
<keyword evidence="2 3" id="KW-0687">Ribonucleoprotein</keyword>
<dbReference type="GO" id="GO:0070180">
    <property type="term" value="F:large ribosomal subunit rRNA binding"/>
    <property type="evidence" value="ECO:0007669"/>
    <property type="project" value="UniProtKB-UniRule"/>
</dbReference>
<protein>
    <recommendedName>
        <fullName evidence="3">Large ribosomal subunit protein eL20</fullName>
    </recommendedName>
</protein>
<dbReference type="InterPro" id="IPR028877">
    <property type="entry name" value="Ribosomal_eL20"/>
</dbReference>
<evidence type="ECO:0000256" key="2">
    <source>
        <dbReference type="ARBA" id="ARBA00023274"/>
    </source>
</evidence>
<keyword evidence="6" id="KW-1185">Reference proteome</keyword>
<comment type="subunit">
    <text evidence="3">Part of the 50S ribosomal subunit. Binds 23S rRNA.</text>
</comment>
<dbReference type="InterPro" id="IPR023573">
    <property type="entry name" value="Ribosomal_eL20_dom"/>
</dbReference>
<evidence type="ECO:0000313" key="6">
    <source>
        <dbReference type="Proteomes" id="UP000077275"/>
    </source>
</evidence>
<keyword evidence="3" id="KW-0694">RNA-binding</keyword>
<dbReference type="STRING" id="47311.MBCUT_06270"/>
<name>A0A166EKQ2_9EURY</name>
<reference evidence="5 6" key="1">
    <citation type="submission" date="2016-04" db="EMBL/GenBank/DDBJ databases">
        <title>Genome sequence of Methanobrevibacter cuticularis DSM 11139.</title>
        <authorList>
            <person name="Poehlein A."/>
            <person name="Seedorf H."/>
            <person name="Daniel R."/>
        </authorList>
    </citation>
    <scope>NUCLEOTIDE SEQUENCE [LARGE SCALE GENOMIC DNA]</scope>
    <source>
        <strain evidence="5 6">DSM 11139</strain>
    </source>
</reference>
<dbReference type="GO" id="GO:0006412">
    <property type="term" value="P:translation"/>
    <property type="evidence" value="ECO:0007669"/>
    <property type="project" value="UniProtKB-UniRule"/>
</dbReference>
<evidence type="ECO:0000256" key="3">
    <source>
        <dbReference type="HAMAP-Rule" id="MF_00273"/>
    </source>
</evidence>
<dbReference type="Gene3D" id="3.10.20.10">
    <property type="match status" value="1"/>
</dbReference>
<gene>
    <name evidence="3" type="primary">rpl18a</name>
    <name evidence="3" type="synonym">rpl20e</name>
    <name evidence="3" type="synonym">rplX</name>
    <name evidence="5" type="ORF">MBCUT_06270</name>
</gene>
<dbReference type="Proteomes" id="UP000077275">
    <property type="component" value="Unassembled WGS sequence"/>
</dbReference>
<dbReference type="GO" id="GO:0005840">
    <property type="term" value="C:ribosome"/>
    <property type="evidence" value="ECO:0007669"/>
    <property type="project" value="UniProtKB-KW"/>
</dbReference>
<comment type="caution">
    <text evidence="5">The sequence shown here is derived from an EMBL/GenBank/DDBJ whole genome shotgun (WGS) entry which is preliminary data.</text>
</comment>
<dbReference type="OrthoDB" id="191241at2157"/>
<keyword evidence="3" id="KW-0699">rRNA-binding</keyword>
<dbReference type="PATRIC" id="fig|47311.3.peg.705"/>